<dbReference type="InterPro" id="IPR013424">
    <property type="entry name" value="Ice-binding_C"/>
</dbReference>
<proteinExistence type="predicted"/>
<dbReference type="Pfam" id="PF01569">
    <property type="entry name" value="PAP2"/>
    <property type="match status" value="1"/>
</dbReference>
<name>A0A512MBL0_9BACT</name>
<dbReference type="RefSeq" id="WP_146851726.1">
    <property type="nucleotide sequence ID" value="NZ_BKAG01000025.1"/>
</dbReference>
<reference evidence="4 5" key="1">
    <citation type="submission" date="2019-07" db="EMBL/GenBank/DDBJ databases">
        <title>Whole genome shotgun sequence of Brevifollis gellanilyticus NBRC 108608.</title>
        <authorList>
            <person name="Hosoyama A."/>
            <person name="Uohara A."/>
            <person name="Ohji S."/>
            <person name="Ichikawa N."/>
        </authorList>
    </citation>
    <scope>NUCLEOTIDE SEQUENCE [LARGE SCALE GENOMIC DNA]</scope>
    <source>
        <strain evidence="4 5">NBRC 108608</strain>
    </source>
</reference>
<dbReference type="SUPFAM" id="SSF48317">
    <property type="entry name" value="Acid phosphatase/Vanadium-dependent haloperoxidase"/>
    <property type="match status" value="1"/>
</dbReference>
<dbReference type="Gene3D" id="1.10.606.20">
    <property type="match status" value="1"/>
</dbReference>
<evidence type="ECO:0000313" key="5">
    <source>
        <dbReference type="Proteomes" id="UP000321577"/>
    </source>
</evidence>
<dbReference type="InterPro" id="IPR036938">
    <property type="entry name" value="PAP2/HPO_sf"/>
</dbReference>
<protein>
    <recommendedName>
        <fullName evidence="6">Phosphatidic acid phosphatase type 2/haloperoxidase domain-containing protein</fullName>
    </recommendedName>
</protein>
<dbReference type="InterPro" id="IPR000326">
    <property type="entry name" value="PAP2/HPO"/>
</dbReference>
<evidence type="ECO:0000256" key="1">
    <source>
        <dbReference type="SAM" id="SignalP"/>
    </source>
</evidence>
<keyword evidence="5" id="KW-1185">Reference proteome</keyword>
<dbReference type="InterPro" id="IPR052559">
    <property type="entry name" value="V-haloperoxidase"/>
</dbReference>
<gene>
    <name evidence="4" type="ORF">BGE01nite_34090</name>
</gene>
<evidence type="ECO:0000313" key="4">
    <source>
        <dbReference type="EMBL" id="GEP44118.1"/>
    </source>
</evidence>
<comment type="caution">
    <text evidence="4">The sequence shown here is derived from an EMBL/GenBank/DDBJ whole genome shotgun (WGS) entry which is preliminary data.</text>
</comment>
<evidence type="ECO:0000259" key="2">
    <source>
        <dbReference type="Pfam" id="PF01569"/>
    </source>
</evidence>
<dbReference type="AlphaFoldDB" id="A0A512MBL0"/>
<feature type="signal peptide" evidence="1">
    <location>
        <begin position="1"/>
        <end position="21"/>
    </location>
</feature>
<feature type="domain" description="Phosphatidic acid phosphatase type 2/haloperoxidase" evidence="2">
    <location>
        <begin position="320"/>
        <end position="448"/>
    </location>
</feature>
<feature type="domain" description="Ice-binding protein C-terminal" evidence="3">
    <location>
        <begin position="456"/>
        <end position="478"/>
    </location>
</feature>
<dbReference type="Pfam" id="PF07589">
    <property type="entry name" value="PEP-CTERM"/>
    <property type="match status" value="1"/>
</dbReference>
<sequence>MSYRRLLTAFLPVLAASHLQADVITDWNGIMRDAFKGQGSQGNPPMNSRIMGMLGGAMFDAVNSVDRSYNSYLGYFDPTTAGSSTDVNAAAATAAYGVLSSVFNDLYGAGNGFTLGFTNKYNEQMSLIADGEAKTRGMEVGQAAANAMTSTRASDGWNDTPTYAPQAFGTVGRWQPGSTAGGWGAGAGTFLKSWWSDLTPFTMNSQSQFRPGGMNMGTSMDRSVSYVPFNGNFQTWVNSQSYTQQFNQLKAIGGISSSVRTAEQTEIAYFWVDGPGTASPPGHWNRIAATVSASMGLSVEQNARLFALLNLAEADVGIATWEAKVLYDNWRPMLAINTASTDGNPDTIEDGAWSPLIPTPSFGAYTSGHSAFSMAGATILANFFGTDDITFTTDTESNQVAGLTRTFNSFTDAAEEAGMSRIYGGIHWMDDNIDGAILGEQVGNWVYNNFLGSVTPVPEPSTALLLGLASMVLLRRRRRSHP</sequence>
<keyword evidence="1" id="KW-0732">Signal</keyword>
<feature type="chain" id="PRO_5021883353" description="Phosphatidic acid phosphatase type 2/haloperoxidase domain-containing protein" evidence="1">
    <location>
        <begin position="22"/>
        <end position="482"/>
    </location>
</feature>
<dbReference type="OrthoDB" id="7793240at2"/>
<evidence type="ECO:0008006" key="6">
    <source>
        <dbReference type="Google" id="ProtNLM"/>
    </source>
</evidence>
<evidence type="ECO:0000259" key="3">
    <source>
        <dbReference type="Pfam" id="PF07589"/>
    </source>
</evidence>
<organism evidence="4 5">
    <name type="scientific">Brevifollis gellanilyticus</name>
    <dbReference type="NCBI Taxonomy" id="748831"/>
    <lineage>
        <taxon>Bacteria</taxon>
        <taxon>Pseudomonadati</taxon>
        <taxon>Verrucomicrobiota</taxon>
        <taxon>Verrucomicrobiia</taxon>
        <taxon>Verrucomicrobiales</taxon>
        <taxon>Verrucomicrobiaceae</taxon>
    </lineage>
</organism>
<dbReference type="EMBL" id="BKAG01000025">
    <property type="protein sequence ID" value="GEP44118.1"/>
    <property type="molecule type" value="Genomic_DNA"/>
</dbReference>
<dbReference type="PANTHER" id="PTHR34599:SF1">
    <property type="entry name" value="PHOSPHATIDIC ACID PHOSPHATASE TYPE 2_HALOPEROXIDASE DOMAIN-CONTAINING PROTEIN"/>
    <property type="match status" value="1"/>
</dbReference>
<dbReference type="Proteomes" id="UP000321577">
    <property type="component" value="Unassembled WGS sequence"/>
</dbReference>
<dbReference type="PANTHER" id="PTHR34599">
    <property type="entry name" value="PEROXIDASE-RELATED"/>
    <property type="match status" value="1"/>
</dbReference>
<accession>A0A512MBL0</accession>
<dbReference type="NCBIfam" id="TIGR02595">
    <property type="entry name" value="PEP_CTERM"/>
    <property type="match status" value="1"/>
</dbReference>
<dbReference type="CDD" id="cd03398">
    <property type="entry name" value="PAP2_haloperoxidase"/>
    <property type="match status" value="1"/>
</dbReference>